<proteinExistence type="predicted"/>
<feature type="chain" id="PRO_5038998981" description="Lipoprotein" evidence="1">
    <location>
        <begin position="18"/>
        <end position="178"/>
    </location>
</feature>
<organism evidence="2 3">
    <name type="scientific">Candidatus Mucispirillum faecigallinarum</name>
    <dbReference type="NCBI Taxonomy" id="2838699"/>
    <lineage>
        <taxon>Bacteria</taxon>
        <taxon>Pseudomonadati</taxon>
        <taxon>Deferribacterota</taxon>
        <taxon>Deferribacteres</taxon>
        <taxon>Deferribacterales</taxon>
        <taxon>Mucispirillaceae</taxon>
        <taxon>Mucispirillum</taxon>
    </lineage>
</organism>
<dbReference type="EMBL" id="DXAQ01000132">
    <property type="protein sequence ID" value="HIZ90056.1"/>
    <property type="molecule type" value="Genomic_DNA"/>
</dbReference>
<evidence type="ECO:0000313" key="3">
    <source>
        <dbReference type="Proteomes" id="UP000824176"/>
    </source>
</evidence>
<feature type="signal peptide" evidence="1">
    <location>
        <begin position="1"/>
        <end position="17"/>
    </location>
</feature>
<reference evidence="2" key="1">
    <citation type="journal article" date="2021" name="PeerJ">
        <title>Extensive microbial diversity within the chicken gut microbiome revealed by metagenomics and culture.</title>
        <authorList>
            <person name="Gilroy R."/>
            <person name="Ravi A."/>
            <person name="Getino M."/>
            <person name="Pursley I."/>
            <person name="Horton D.L."/>
            <person name="Alikhan N.F."/>
            <person name="Baker D."/>
            <person name="Gharbi K."/>
            <person name="Hall N."/>
            <person name="Watson M."/>
            <person name="Adriaenssens E.M."/>
            <person name="Foster-Nyarko E."/>
            <person name="Jarju S."/>
            <person name="Secka A."/>
            <person name="Antonio M."/>
            <person name="Oren A."/>
            <person name="Chaudhuri R.R."/>
            <person name="La Ragione R."/>
            <person name="Hildebrand F."/>
            <person name="Pallen M.J."/>
        </authorList>
    </citation>
    <scope>NUCLEOTIDE SEQUENCE</scope>
    <source>
        <strain evidence="2">ChiW4-1371</strain>
    </source>
</reference>
<reference evidence="2" key="2">
    <citation type="submission" date="2021-04" db="EMBL/GenBank/DDBJ databases">
        <authorList>
            <person name="Gilroy R."/>
        </authorList>
    </citation>
    <scope>NUCLEOTIDE SEQUENCE</scope>
    <source>
        <strain evidence="2">ChiW4-1371</strain>
    </source>
</reference>
<gene>
    <name evidence="2" type="ORF">H9804_08915</name>
</gene>
<evidence type="ECO:0000256" key="1">
    <source>
        <dbReference type="SAM" id="SignalP"/>
    </source>
</evidence>
<dbReference type="Proteomes" id="UP000824176">
    <property type="component" value="Unassembled WGS sequence"/>
</dbReference>
<comment type="caution">
    <text evidence="2">The sequence shown here is derived from an EMBL/GenBank/DDBJ whole genome shotgun (WGS) entry which is preliminary data.</text>
</comment>
<dbReference type="PROSITE" id="PS51257">
    <property type="entry name" value="PROKAR_LIPOPROTEIN"/>
    <property type="match status" value="1"/>
</dbReference>
<dbReference type="AlphaFoldDB" id="A0A9D2GW49"/>
<name>A0A9D2GW49_9BACT</name>
<protein>
    <recommendedName>
        <fullName evidence="4">Lipoprotein</fullName>
    </recommendedName>
</protein>
<keyword evidence="1" id="KW-0732">Signal</keyword>
<sequence>MKLFAVSICIIILSACAAKTTSFLEHESSSTAMPNQDVETDNNIEKYKYQLEDKLFTVSKKIMHYESETARAKSYKRMKRFIGYIQKEIDKSLEIIDEYKEKSNDENYQNHIEYVKCTYNATKSSYKYMEAVIISEQENQYIKHLDKFREKLRNDAASLFLKDMEKCEKIKNFYIEKQ</sequence>
<evidence type="ECO:0008006" key="4">
    <source>
        <dbReference type="Google" id="ProtNLM"/>
    </source>
</evidence>
<accession>A0A9D2GW49</accession>
<evidence type="ECO:0000313" key="2">
    <source>
        <dbReference type="EMBL" id="HIZ90056.1"/>
    </source>
</evidence>